<evidence type="ECO:0000313" key="2">
    <source>
        <dbReference type="Proteomes" id="UP000031368"/>
    </source>
</evidence>
<dbReference type="AlphaFoldDB" id="A0A0B4X297"/>
<keyword evidence="2" id="KW-1185">Reference proteome</keyword>
<name>A0A0B4X297_9HYPH</name>
<dbReference type="KEGG" id="rga:RGR602_CH01296"/>
<reference evidence="1 2" key="1">
    <citation type="submission" date="2013-11" db="EMBL/GenBank/DDBJ databases">
        <title>Complete genome sequence of Rhizobium gallicum bv. gallicum R602.</title>
        <authorList>
            <person name="Bustos P."/>
            <person name="Santamaria R.I."/>
            <person name="Lozano L."/>
            <person name="Acosta J.L."/>
            <person name="Ormeno-Orrillo E."/>
            <person name="Rogel M.A."/>
            <person name="Romero D."/>
            <person name="Cevallos M.A."/>
            <person name="Martinez-Romero E."/>
            <person name="Gonzalez V."/>
        </authorList>
    </citation>
    <scope>NUCLEOTIDE SEQUENCE [LARGE SCALE GENOMIC DNA]</scope>
    <source>
        <strain evidence="1 2">R602</strain>
    </source>
</reference>
<proteinExistence type="predicted"/>
<evidence type="ECO:0000313" key="1">
    <source>
        <dbReference type="EMBL" id="AJD40653.1"/>
    </source>
</evidence>
<dbReference type="Proteomes" id="UP000031368">
    <property type="component" value="Chromosome"/>
</dbReference>
<gene>
    <name evidence="1" type="ORF">RGR602_CH01296</name>
</gene>
<dbReference type="HOGENOM" id="CLU_1426963_0_0_5"/>
<dbReference type="RefSeq" id="WP_039844422.1">
    <property type="nucleotide sequence ID" value="NZ_CP006877.1"/>
</dbReference>
<protein>
    <submittedName>
        <fullName evidence="1">Uncharacterized protein</fullName>
    </submittedName>
</protein>
<sequence>MPLPNYRDTFLQCLQTLKDLMGPSEEYVRFRWQAIYLTRGRFSYFFRGALDGQVSGFSGQQIDLTNGEITIIPARSAALYGATFGLNEAITAYNGPAKSVIDVAHAFNEAGEMSYHPEFFYVRMDLLHSANDSRMGFTLDPRLRENTNLIFVGVEDQVTADLLEESDIARWVAQEKPMASTDWYAERFYYS</sequence>
<dbReference type="EMBL" id="CP006877">
    <property type="protein sequence ID" value="AJD40653.1"/>
    <property type="molecule type" value="Genomic_DNA"/>
</dbReference>
<accession>A0A0B4X297</accession>
<organism evidence="1 2">
    <name type="scientific">Rhizobium gallicum bv. gallicum R602sp</name>
    <dbReference type="NCBI Taxonomy" id="1041138"/>
    <lineage>
        <taxon>Bacteria</taxon>
        <taxon>Pseudomonadati</taxon>
        <taxon>Pseudomonadota</taxon>
        <taxon>Alphaproteobacteria</taxon>
        <taxon>Hyphomicrobiales</taxon>
        <taxon>Rhizobiaceae</taxon>
        <taxon>Rhizobium/Agrobacterium group</taxon>
        <taxon>Rhizobium</taxon>
    </lineage>
</organism>